<evidence type="ECO:0000313" key="3">
    <source>
        <dbReference type="EMBL" id="GFG51008.1"/>
    </source>
</evidence>
<proteinExistence type="predicted"/>
<gene>
    <name evidence="4" type="ORF">CQY20_22370</name>
    <name evidence="3" type="ORF">MAGR_24490</name>
</gene>
<feature type="chain" id="PRO_5036315586" description="SH3 domain-containing protein" evidence="2">
    <location>
        <begin position="34"/>
        <end position="225"/>
    </location>
</feature>
<keyword evidence="5" id="KW-1185">Reference proteome</keyword>
<evidence type="ECO:0000313" key="6">
    <source>
        <dbReference type="Proteomes" id="UP000465302"/>
    </source>
</evidence>
<dbReference type="Proteomes" id="UP000220914">
    <property type="component" value="Unassembled WGS sequence"/>
</dbReference>
<dbReference type="AlphaFoldDB" id="A0A2A7MUA8"/>
<feature type="signal peptide" evidence="2">
    <location>
        <begin position="1"/>
        <end position="33"/>
    </location>
</feature>
<evidence type="ECO:0000313" key="4">
    <source>
        <dbReference type="EMBL" id="PEG35315.1"/>
    </source>
</evidence>
<dbReference type="OrthoDB" id="4762392at2"/>
<dbReference type="RefSeq" id="WP_133119111.1">
    <property type="nucleotide sequence ID" value="NZ_BLKS01000001.1"/>
</dbReference>
<reference evidence="3" key="3">
    <citation type="submission" date="2020-02" db="EMBL/GenBank/DDBJ databases">
        <authorList>
            <person name="Matsumoto Y."/>
            <person name="Motooka D."/>
            <person name="Nakamura S."/>
        </authorList>
    </citation>
    <scope>NUCLEOTIDE SEQUENCE</scope>
    <source>
        <strain evidence="3">JCM 6377</strain>
    </source>
</reference>
<feature type="compositionally biased region" description="Polar residues" evidence="1">
    <location>
        <begin position="70"/>
        <end position="89"/>
    </location>
</feature>
<keyword evidence="2" id="KW-0732">Signal</keyword>
<dbReference type="EMBL" id="BLKS01000001">
    <property type="protein sequence ID" value="GFG51008.1"/>
    <property type="molecule type" value="Genomic_DNA"/>
</dbReference>
<dbReference type="EMBL" id="PDCP01000047">
    <property type="protein sequence ID" value="PEG35315.1"/>
    <property type="molecule type" value="Genomic_DNA"/>
</dbReference>
<name>A0A2A7MUA8_MYCAG</name>
<evidence type="ECO:0000256" key="2">
    <source>
        <dbReference type="SAM" id="SignalP"/>
    </source>
</evidence>
<reference evidence="4 5" key="1">
    <citation type="submission" date="2017-10" db="EMBL/GenBank/DDBJ databases">
        <title>The new phylogeny of genus Mycobacterium.</title>
        <authorList>
            <person name="Tortoli E."/>
            <person name="Trovato A."/>
            <person name="Cirillo D.M."/>
        </authorList>
    </citation>
    <scope>NUCLEOTIDE SEQUENCE [LARGE SCALE GENOMIC DNA]</scope>
    <source>
        <strain evidence="4 5">CCUG37673</strain>
    </source>
</reference>
<comment type="caution">
    <text evidence="4">The sequence shown here is derived from an EMBL/GenBank/DDBJ whole genome shotgun (WGS) entry which is preliminary data.</text>
</comment>
<reference evidence="3 6" key="2">
    <citation type="journal article" date="2019" name="Emerg. Microbes Infect.">
        <title>Comprehensive subspecies identification of 175 nontuberculous mycobacteria species based on 7547 genomic profiles.</title>
        <authorList>
            <person name="Matsumoto Y."/>
            <person name="Kinjo T."/>
            <person name="Motooka D."/>
            <person name="Nabeya D."/>
            <person name="Jung N."/>
            <person name="Uechi K."/>
            <person name="Horii T."/>
            <person name="Iida T."/>
            <person name="Fujita J."/>
            <person name="Nakamura S."/>
        </authorList>
    </citation>
    <scope>NUCLEOTIDE SEQUENCE [LARGE SCALE GENOMIC DNA]</scope>
    <source>
        <strain evidence="3 6">JCM 6377</strain>
    </source>
</reference>
<dbReference type="Proteomes" id="UP000465302">
    <property type="component" value="Unassembled WGS sequence"/>
</dbReference>
<sequence length="225" mass="23561">MSKKNSTWQATLIAATTTCSTMGLVAVAAPAQAIPLFPLAPACNAWAFPGDVLIREGGTGWNVAFSSTGHTASGRATASHESGQSKSGNISGGFTGSHVDLTVRYDNGETQRYIGDVDTNDNNKLAGKTANNVFWRTVFPISCAEVVPPANPGAPSKTAFVTTPPEYDEVDVYDTPGGTGNVIGTIAKDKGVQANADCKPDDWCLIRGVAVPGGQGWMWGHLRFE</sequence>
<protein>
    <recommendedName>
        <fullName evidence="7">SH3 domain-containing protein</fullName>
    </recommendedName>
</protein>
<accession>A0A2A7MUA8</accession>
<evidence type="ECO:0000256" key="1">
    <source>
        <dbReference type="SAM" id="MobiDB-lite"/>
    </source>
</evidence>
<evidence type="ECO:0000313" key="5">
    <source>
        <dbReference type="Proteomes" id="UP000220914"/>
    </source>
</evidence>
<feature type="region of interest" description="Disordered" evidence="1">
    <location>
        <begin position="70"/>
        <end position="93"/>
    </location>
</feature>
<evidence type="ECO:0008006" key="7">
    <source>
        <dbReference type="Google" id="ProtNLM"/>
    </source>
</evidence>
<organism evidence="4 5">
    <name type="scientific">Mycolicibacterium agri</name>
    <name type="common">Mycobacterium agri</name>
    <dbReference type="NCBI Taxonomy" id="36811"/>
    <lineage>
        <taxon>Bacteria</taxon>
        <taxon>Bacillati</taxon>
        <taxon>Actinomycetota</taxon>
        <taxon>Actinomycetes</taxon>
        <taxon>Mycobacteriales</taxon>
        <taxon>Mycobacteriaceae</taxon>
        <taxon>Mycolicibacterium</taxon>
    </lineage>
</organism>